<evidence type="ECO:0000259" key="3">
    <source>
        <dbReference type="PROSITE" id="PS50222"/>
    </source>
</evidence>
<feature type="domain" description="EF-hand" evidence="3">
    <location>
        <begin position="116"/>
        <end position="151"/>
    </location>
</feature>
<sequence>MYTGACLILLVLTVVLLDGAIAWRFRLPRIHIPVPVCQEVCHTECPNFGDNAGWHPAITAHMCHLACRRVCKRSIPELAAADEDYQIVPMSRDFSYYDLNDDKFISPEEFANAQKVPLDEVYNVFQFADINGDEKLDGEELAAAPFIFESEKILDENDNIQEKTDRKSETEQTFHQ</sequence>
<comment type="caution">
    <text evidence="4">The sequence shown here is derived from an EMBL/GenBank/DDBJ whole genome shotgun (WGS) entry which is preliminary data.</text>
</comment>
<evidence type="ECO:0000256" key="2">
    <source>
        <dbReference type="SAM" id="SignalP"/>
    </source>
</evidence>
<feature type="region of interest" description="Disordered" evidence="1">
    <location>
        <begin position="157"/>
        <end position="176"/>
    </location>
</feature>
<protein>
    <recommendedName>
        <fullName evidence="3">EF-hand domain-containing protein</fullName>
    </recommendedName>
</protein>
<reference evidence="4" key="3">
    <citation type="submission" date="2023-05" db="EMBL/GenBank/DDBJ databases">
        <authorList>
            <person name="Smith C.H."/>
        </authorList>
    </citation>
    <scope>NUCLEOTIDE SEQUENCE</scope>
    <source>
        <strain evidence="4">CHS0354</strain>
        <tissue evidence="4">Mantle</tissue>
    </source>
</reference>
<dbReference type="PROSITE" id="PS50222">
    <property type="entry name" value="EF_HAND_2"/>
    <property type="match status" value="1"/>
</dbReference>
<reference evidence="4" key="1">
    <citation type="journal article" date="2021" name="Genome Biol. Evol.">
        <title>A High-Quality Reference Genome for a Parasitic Bivalve with Doubly Uniparental Inheritance (Bivalvia: Unionida).</title>
        <authorList>
            <person name="Smith C.H."/>
        </authorList>
    </citation>
    <scope>NUCLEOTIDE SEQUENCE</scope>
    <source>
        <strain evidence="4">CHS0354</strain>
    </source>
</reference>
<feature type="chain" id="PRO_5042056014" description="EF-hand domain-containing protein" evidence="2">
    <location>
        <begin position="23"/>
        <end position="176"/>
    </location>
</feature>
<evidence type="ECO:0000313" key="4">
    <source>
        <dbReference type="EMBL" id="KAK3579309.1"/>
    </source>
</evidence>
<dbReference type="Proteomes" id="UP001195483">
    <property type="component" value="Unassembled WGS sequence"/>
</dbReference>
<reference evidence="4" key="2">
    <citation type="journal article" date="2021" name="Genome Biol. Evol.">
        <title>Developing a high-quality reference genome for a parasitic bivalve with doubly uniparental inheritance (Bivalvia: Unionida).</title>
        <authorList>
            <person name="Smith C.H."/>
        </authorList>
    </citation>
    <scope>NUCLEOTIDE SEQUENCE</scope>
    <source>
        <strain evidence="4">CHS0354</strain>
        <tissue evidence="4">Mantle</tissue>
    </source>
</reference>
<dbReference type="AlphaFoldDB" id="A0AAE0RTH2"/>
<gene>
    <name evidence="4" type="ORF">CHS0354_029588</name>
</gene>
<proteinExistence type="predicted"/>
<feature type="signal peptide" evidence="2">
    <location>
        <begin position="1"/>
        <end position="22"/>
    </location>
</feature>
<dbReference type="GO" id="GO:0005509">
    <property type="term" value="F:calcium ion binding"/>
    <property type="evidence" value="ECO:0007669"/>
    <property type="project" value="InterPro"/>
</dbReference>
<evidence type="ECO:0000256" key="1">
    <source>
        <dbReference type="SAM" id="MobiDB-lite"/>
    </source>
</evidence>
<dbReference type="SUPFAM" id="SSF47473">
    <property type="entry name" value="EF-hand"/>
    <property type="match status" value="1"/>
</dbReference>
<name>A0AAE0RTH2_9BIVA</name>
<keyword evidence="2" id="KW-0732">Signal</keyword>
<accession>A0AAE0RTH2</accession>
<keyword evidence="5" id="KW-1185">Reference proteome</keyword>
<organism evidence="4 5">
    <name type="scientific">Potamilus streckersoni</name>
    <dbReference type="NCBI Taxonomy" id="2493646"/>
    <lineage>
        <taxon>Eukaryota</taxon>
        <taxon>Metazoa</taxon>
        <taxon>Spiralia</taxon>
        <taxon>Lophotrochozoa</taxon>
        <taxon>Mollusca</taxon>
        <taxon>Bivalvia</taxon>
        <taxon>Autobranchia</taxon>
        <taxon>Heteroconchia</taxon>
        <taxon>Palaeoheterodonta</taxon>
        <taxon>Unionida</taxon>
        <taxon>Unionoidea</taxon>
        <taxon>Unionidae</taxon>
        <taxon>Ambleminae</taxon>
        <taxon>Lampsilini</taxon>
        <taxon>Potamilus</taxon>
    </lineage>
</organism>
<dbReference type="Gene3D" id="1.10.238.10">
    <property type="entry name" value="EF-hand"/>
    <property type="match status" value="1"/>
</dbReference>
<dbReference type="InterPro" id="IPR002048">
    <property type="entry name" value="EF_hand_dom"/>
</dbReference>
<dbReference type="EMBL" id="JAEAOA010001776">
    <property type="protein sequence ID" value="KAK3579309.1"/>
    <property type="molecule type" value="Genomic_DNA"/>
</dbReference>
<evidence type="ECO:0000313" key="5">
    <source>
        <dbReference type="Proteomes" id="UP001195483"/>
    </source>
</evidence>
<dbReference type="InterPro" id="IPR011992">
    <property type="entry name" value="EF-hand-dom_pair"/>
</dbReference>